<evidence type="ECO:0000256" key="1">
    <source>
        <dbReference type="SAM" id="MobiDB-lite"/>
    </source>
</evidence>
<feature type="domain" description="Peptidase M16 C-terminal" evidence="2">
    <location>
        <begin position="10"/>
        <end position="136"/>
    </location>
</feature>
<feature type="region of interest" description="Disordered" evidence="1">
    <location>
        <begin position="1"/>
        <end position="21"/>
    </location>
</feature>
<feature type="compositionally biased region" description="Polar residues" evidence="1">
    <location>
        <begin position="213"/>
        <end position="225"/>
    </location>
</feature>
<comment type="caution">
    <text evidence="3">The sequence shown here is derived from an EMBL/GenBank/DDBJ whole genome shotgun (WGS) entry which is preliminary data.</text>
</comment>
<feature type="region of interest" description="Disordered" evidence="1">
    <location>
        <begin position="202"/>
        <end position="225"/>
    </location>
</feature>
<dbReference type="Pfam" id="PF05193">
    <property type="entry name" value="Peptidase_M16_C"/>
    <property type="match status" value="1"/>
</dbReference>
<dbReference type="Gene3D" id="3.30.830.10">
    <property type="entry name" value="Metalloenzyme, LuxS/M16 peptidase-like"/>
    <property type="match status" value="1"/>
</dbReference>
<protein>
    <submittedName>
        <fullName evidence="3">Insulinase family protein</fullName>
    </submittedName>
</protein>
<dbReference type="EMBL" id="WVUH01000114">
    <property type="protein sequence ID" value="MBO4207301.1"/>
    <property type="molecule type" value="Genomic_DNA"/>
</dbReference>
<dbReference type="RefSeq" id="WP_208814198.1">
    <property type="nucleotide sequence ID" value="NZ_WVUH01000114.1"/>
</dbReference>
<evidence type="ECO:0000313" key="4">
    <source>
        <dbReference type="Proteomes" id="UP000823521"/>
    </source>
</evidence>
<dbReference type="InterPro" id="IPR007863">
    <property type="entry name" value="Peptidase_M16_C"/>
</dbReference>
<dbReference type="SUPFAM" id="SSF63411">
    <property type="entry name" value="LuxS/MPP-like metallohydrolase"/>
    <property type="match status" value="1"/>
</dbReference>
<keyword evidence="4" id="KW-1185">Reference proteome</keyword>
<proteinExistence type="predicted"/>
<gene>
    <name evidence="3" type="ORF">GSF22_14965</name>
</gene>
<organism evidence="3 4">
    <name type="scientific">Micromonospora echinofusca</name>
    <dbReference type="NCBI Taxonomy" id="47858"/>
    <lineage>
        <taxon>Bacteria</taxon>
        <taxon>Bacillati</taxon>
        <taxon>Actinomycetota</taxon>
        <taxon>Actinomycetes</taxon>
        <taxon>Micromonosporales</taxon>
        <taxon>Micromonosporaceae</taxon>
        <taxon>Micromonospora</taxon>
    </lineage>
</organism>
<evidence type="ECO:0000313" key="3">
    <source>
        <dbReference type="EMBL" id="MBO4207301.1"/>
    </source>
</evidence>
<evidence type="ECO:0000259" key="2">
    <source>
        <dbReference type="Pfam" id="PF05193"/>
    </source>
</evidence>
<feature type="non-terminal residue" evidence="3">
    <location>
        <position position="1"/>
    </location>
</feature>
<name>A0ABS3VRY3_MICEH</name>
<accession>A0ABS3VRY3</accession>
<dbReference type="Proteomes" id="UP000823521">
    <property type="component" value="Unassembled WGS sequence"/>
</dbReference>
<sequence length="225" mass="23843">DIPPAPDGREVTGTGQPVRETVTGDVPAPRIYLAHRTYPFGTPDYDVLTVLATILGSGRGSRLYQRLADGARLAQPDLVGAYGVDLAHAPAPVIVTAAARPGVTAEQLEAGLTGVLDEIATGGVTDAELDRAKALLTTAWWRHLSTVDGRADTLGRYATQFGDPAKAADRLPSWLAVTADRVAEVAAEVLAPQDRVTLTYLPREQARPEETTLPPTTISSEETAR</sequence>
<dbReference type="InterPro" id="IPR011249">
    <property type="entry name" value="Metalloenz_LuxS/M16"/>
</dbReference>
<reference evidence="3 4" key="1">
    <citation type="submission" date="2019-12" db="EMBL/GenBank/DDBJ databases">
        <title>Whole genome sequencing of endophytic Actinobacterium Micromonospora sp. MPMI6T.</title>
        <authorList>
            <person name="Evv R."/>
            <person name="Podile A.R."/>
        </authorList>
    </citation>
    <scope>NUCLEOTIDE SEQUENCE [LARGE SCALE GENOMIC DNA]</scope>
    <source>
        <strain evidence="3 4">MPMI6</strain>
    </source>
</reference>